<evidence type="ECO:0000313" key="2">
    <source>
        <dbReference type="EMBL" id="KUE76546.1"/>
    </source>
</evidence>
<sequence length="174" mass="20109">MENIYYEGWEQELIYQFLPYDRCKKRAYICSPLSADTNEGIAQNMQATRAYMFYAMKKMRMNASAPHAYLPMILCDNIPSDRALALQFGLELLKGSDILLICGNRISSGMRGEIAHAIRLKIPMIAFDEGVYLEVQKELTKRDCDKRKVRLDRENFLMGISAPLSYLENAEMFR</sequence>
<dbReference type="RefSeq" id="WP_023042406.1">
    <property type="nucleotide sequence ID" value="NZ_DBGEBT010000048.1"/>
</dbReference>
<dbReference type="EMBL" id="LMUA01000008">
    <property type="protein sequence ID" value="KUE76546.1"/>
    <property type="molecule type" value="Genomic_DNA"/>
</dbReference>
<name>A0A0W7TRT3_9FIRM</name>
<organism evidence="2 3">
    <name type="scientific">Ruthenibacterium lactatiformans</name>
    <dbReference type="NCBI Taxonomy" id="1550024"/>
    <lineage>
        <taxon>Bacteria</taxon>
        <taxon>Bacillati</taxon>
        <taxon>Bacillota</taxon>
        <taxon>Clostridia</taxon>
        <taxon>Eubacteriales</taxon>
        <taxon>Oscillospiraceae</taxon>
        <taxon>Ruthenibacterium</taxon>
    </lineage>
</organism>
<comment type="caution">
    <text evidence="2">The sequence shown here is derived from an EMBL/GenBank/DDBJ whole genome shotgun (WGS) entry which is preliminary data.</text>
</comment>
<dbReference type="Gene3D" id="3.40.50.10400">
    <property type="entry name" value="Hypothetical protein PA1492"/>
    <property type="match status" value="1"/>
</dbReference>
<reference evidence="2 3" key="1">
    <citation type="submission" date="2015-10" db="EMBL/GenBank/DDBJ databases">
        <title>A novel member of the family Ruminococcaceae isolated from human faeces.</title>
        <authorList>
            <person name="Shkoporov A.N."/>
            <person name="Chaplin A.V."/>
            <person name="Motuzova O.V."/>
            <person name="Kafarskaia L.I."/>
            <person name="Efimov B.A."/>
        </authorList>
    </citation>
    <scope>NUCLEOTIDE SEQUENCE [LARGE SCALE GENOMIC DNA]</scope>
    <source>
        <strain evidence="2 3">668</strain>
    </source>
</reference>
<evidence type="ECO:0000313" key="3">
    <source>
        <dbReference type="Proteomes" id="UP000053433"/>
    </source>
</evidence>
<dbReference type="AlphaFoldDB" id="A0A0W7TRT3"/>
<dbReference type="Pfam" id="PF24963">
    <property type="entry name" value="DUF7768"/>
    <property type="match status" value="1"/>
</dbReference>
<evidence type="ECO:0000259" key="1">
    <source>
        <dbReference type="Pfam" id="PF24963"/>
    </source>
</evidence>
<dbReference type="InterPro" id="IPR056670">
    <property type="entry name" value="DUF7768"/>
</dbReference>
<proteinExistence type="predicted"/>
<feature type="domain" description="DUF7768" evidence="1">
    <location>
        <begin position="26"/>
        <end position="125"/>
    </location>
</feature>
<protein>
    <recommendedName>
        <fullName evidence="1">DUF7768 domain-containing protein</fullName>
    </recommendedName>
</protein>
<dbReference type="Proteomes" id="UP000053433">
    <property type="component" value="Unassembled WGS sequence"/>
</dbReference>
<accession>A0A0W7TRT3</accession>
<gene>
    <name evidence="2" type="ORF">ASJ35_07340</name>
</gene>